<evidence type="ECO:0008006" key="3">
    <source>
        <dbReference type="Google" id="ProtNLM"/>
    </source>
</evidence>
<protein>
    <recommendedName>
        <fullName evidence="3">Integrase catalytic domain-containing protein</fullName>
    </recommendedName>
</protein>
<dbReference type="AlphaFoldDB" id="A0A0V1FYL5"/>
<dbReference type="Proteomes" id="UP000054995">
    <property type="component" value="Unassembled WGS sequence"/>
</dbReference>
<comment type="caution">
    <text evidence="1">The sequence shown here is derived from an EMBL/GenBank/DDBJ whole genome shotgun (WGS) entry which is preliminary data.</text>
</comment>
<dbReference type="SUPFAM" id="SSF53098">
    <property type="entry name" value="Ribonuclease H-like"/>
    <property type="match status" value="1"/>
</dbReference>
<evidence type="ECO:0000313" key="1">
    <source>
        <dbReference type="EMBL" id="KRY91049.1"/>
    </source>
</evidence>
<dbReference type="Gene3D" id="3.30.420.10">
    <property type="entry name" value="Ribonuclease H-like superfamily/Ribonuclease H"/>
    <property type="match status" value="1"/>
</dbReference>
<accession>A0A0V1FYL5</accession>
<sequence length="191" mass="21436">MSIVISGDVMEMAGIFMVLSTHRFCRAIPKQKLFTCGRDALQVTRSKGVLAIHGLPRMVVTDNGTPFISEEFKSFINRNGIRHSRQHFCSCAIEILEKRFGRPKMVGALLGLVEGIDYDYEFVTGRIRRTTSGVFLMKGEDPDDMSLRKFWEIQLLGIVPVEDMAADGAVALKKFEETLCLDGRGYRVSLP</sequence>
<name>A0A0V1FYL5_TRIPS</name>
<gene>
    <name evidence="1" type="ORF">T4D_14543</name>
</gene>
<dbReference type="InterPro" id="IPR012337">
    <property type="entry name" value="RNaseH-like_sf"/>
</dbReference>
<dbReference type="OrthoDB" id="7758825at2759"/>
<dbReference type="EMBL" id="JYDT01000016">
    <property type="protein sequence ID" value="KRY91049.1"/>
    <property type="molecule type" value="Genomic_DNA"/>
</dbReference>
<reference evidence="1 2" key="1">
    <citation type="submission" date="2015-01" db="EMBL/GenBank/DDBJ databases">
        <title>Evolution of Trichinella species and genotypes.</title>
        <authorList>
            <person name="Korhonen P.K."/>
            <person name="Edoardo P."/>
            <person name="Giuseppe L.R."/>
            <person name="Gasser R.B."/>
        </authorList>
    </citation>
    <scope>NUCLEOTIDE SEQUENCE [LARGE SCALE GENOMIC DNA]</scope>
    <source>
        <strain evidence="1">ISS470</strain>
    </source>
</reference>
<dbReference type="GO" id="GO:0003676">
    <property type="term" value="F:nucleic acid binding"/>
    <property type="evidence" value="ECO:0007669"/>
    <property type="project" value="InterPro"/>
</dbReference>
<evidence type="ECO:0000313" key="2">
    <source>
        <dbReference type="Proteomes" id="UP000054995"/>
    </source>
</evidence>
<proteinExistence type="predicted"/>
<keyword evidence="2" id="KW-1185">Reference proteome</keyword>
<dbReference type="InterPro" id="IPR036397">
    <property type="entry name" value="RNaseH_sf"/>
</dbReference>
<organism evidence="1 2">
    <name type="scientific">Trichinella pseudospiralis</name>
    <name type="common">Parasitic roundworm</name>
    <dbReference type="NCBI Taxonomy" id="6337"/>
    <lineage>
        <taxon>Eukaryota</taxon>
        <taxon>Metazoa</taxon>
        <taxon>Ecdysozoa</taxon>
        <taxon>Nematoda</taxon>
        <taxon>Enoplea</taxon>
        <taxon>Dorylaimia</taxon>
        <taxon>Trichinellida</taxon>
        <taxon>Trichinellidae</taxon>
        <taxon>Trichinella</taxon>
    </lineage>
</organism>